<keyword evidence="7" id="KW-0624">Polysaccharide degradation</keyword>
<dbReference type="InterPro" id="IPR017853">
    <property type="entry name" value="GH"/>
</dbReference>
<dbReference type="InterPro" id="IPR015919">
    <property type="entry name" value="Cadherin-like_sf"/>
</dbReference>
<reference evidence="12 13" key="1">
    <citation type="submission" date="2021-08" db="EMBL/GenBank/DDBJ databases">
        <authorList>
            <person name="Zhang D."/>
            <person name="Zhang A."/>
            <person name="Wang L."/>
        </authorList>
    </citation>
    <scope>NUCLEOTIDE SEQUENCE [LARGE SCALE GENOMIC DNA]</scope>
    <source>
        <strain evidence="12 13">WL0086</strain>
    </source>
</reference>
<gene>
    <name evidence="12" type="ORF">K1X11_015665</name>
</gene>
<comment type="similarity">
    <text evidence="1">Belongs to the glycosyl hydrolase 5 (cellulase A) family.</text>
</comment>
<dbReference type="InterPro" id="IPR013783">
    <property type="entry name" value="Ig-like_fold"/>
</dbReference>
<evidence type="ECO:0000313" key="13">
    <source>
        <dbReference type="Proteomes" id="UP000738431"/>
    </source>
</evidence>
<dbReference type="Pfam" id="PF18448">
    <property type="entry name" value="CBM46"/>
    <property type="match status" value="1"/>
</dbReference>
<evidence type="ECO:0000256" key="2">
    <source>
        <dbReference type="ARBA" id="ARBA00022729"/>
    </source>
</evidence>
<feature type="signal peptide" evidence="8">
    <location>
        <begin position="1"/>
        <end position="29"/>
    </location>
</feature>
<keyword evidence="5" id="KW-0119">Carbohydrate metabolism</keyword>
<keyword evidence="13" id="KW-1185">Reference proteome</keyword>
<evidence type="ECO:0000256" key="7">
    <source>
        <dbReference type="ARBA" id="ARBA00023326"/>
    </source>
</evidence>
<evidence type="ECO:0000259" key="10">
    <source>
        <dbReference type="Pfam" id="PF03442"/>
    </source>
</evidence>
<dbReference type="InterPro" id="IPR014756">
    <property type="entry name" value="Ig_E-set"/>
</dbReference>
<accession>A0ABZ1C4K4</accession>
<feature type="domain" description="Glycoside hydrolase family 5" evidence="9">
    <location>
        <begin position="55"/>
        <end position="335"/>
    </location>
</feature>
<keyword evidence="6" id="KW-0326">Glycosidase</keyword>
<protein>
    <submittedName>
        <fullName evidence="12">Cellulase family glycosylhydrolase</fullName>
    </submittedName>
</protein>
<dbReference type="InterPro" id="IPR018087">
    <property type="entry name" value="Glyco_hydro_5_CS"/>
</dbReference>
<dbReference type="RefSeq" id="WP_221031181.1">
    <property type="nucleotide sequence ID" value="NZ_CP139781.1"/>
</dbReference>
<keyword evidence="3" id="KW-0378">Hydrolase</keyword>
<sequence>MTLLPLSRFVRRCAAVLLCSAAFLSTLSAQSTSIQTYVDEMQPGWNLGNTLDAIPTETSWGNPLVTEELIQAIAAEGFNSIRIPVTWTDHTGPAPDYTINAAWLDRVEQIVDWALAANLHVMLNLHHDSWQWVEKMPTERETVLARYRALWTQLSTRFANHPAELMFESINEPVFENMSDEQSRTLLAELNTEFHTLVRASGGGNVTRPLVLPTVVTKSEQPFLDSLASTIETLDDPNLIATVHYYGFWPFSVNVAGTTTFDAETQADLEGAIDRTHDTFVAQGVPVVFGEYGLLAFDNDSGAVERGEMLKFFEHFTAYARTQNITHMWWDNGQHFNRATLTWRDPVLYSIIKHSLTGRSSTAATDLILLRRGAPVVDTPITLNLNGNQFVSLHAGDTTLTPDDDYTVSGNTLTVKAGTLAAYAAGTYGEKATLVARFDAGPDWTFHVRYLSTPALSAATGIKANGLTIPTDFRGDLVATMQAVYASGGNAGPQSWTSYKEYNATYRPAYDAGTITLTPAFFAETTNTTVDLTFHFWSGRTLDYQLTFDGDGNVTGSPGEIVEEEPLANLAPAFSWAPFTIGTAGAWGPLPLSGATADTYAAANLPTWASLDATTGILTGTPPAGTAAITPITLTALANGTVIGTSTVNLIAASAGTDLAPANLSTRARVGTGAQVVTPGFVVGGNAPRTFLIRAVGPTLSEAPYNVRGTLADPTLTIFDDQQQPIAANDNWGDVADLTALTNATASAGAFGLQTGGKDAALLVTLEPGRYTAEAAGVDDATGVALLEFFDLTPPSPGSALTNLSTRAYVGTGDEVLVPGLVLNGSGTQRLLIRAIGPTLTDFNVGGALADPVMSIVRVDGASSATLATNDDWGVGNNVSAITAAAAQVGAFPLANDSRDSVLLTELPGGAYTILISGKDNTAGVALVEVYAMP</sequence>
<dbReference type="InterPro" id="IPR001547">
    <property type="entry name" value="Glyco_hydro_5"/>
</dbReference>
<dbReference type="InterPro" id="IPR050386">
    <property type="entry name" value="Glycosyl_hydrolase_5"/>
</dbReference>
<evidence type="ECO:0000313" key="12">
    <source>
        <dbReference type="EMBL" id="WRQ86253.1"/>
    </source>
</evidence>
<evidence type="ECO:0000256" key="6">
    <source>
        <dbReference type="ARBA" id="ARBA00023295"/>
    </source>
</evidence>
<dbReference type="PROSITE" id="PS00659">
    <property type="entry name" value="GLYCOSYL_HYDROL_F5"/>
    <property type="match status" value="1"/>
</dbReference>
<evidence type="ECO:0000256" key="8">
    <source>
        <dbReference type="SAM" id="SignalP"/>
    </source>
</evidence>
<organism evidence="12 13">
    <name type="scientific">Actomonas aquatica</name>
    <dbReference type="NCBI Taxonomy" id="2866162"/>
    <lineage>
        <taxon>Bacteria</taxon>
        <taxon>Pseudomonadati</taxon>
        <taxon>Verrucomicrobiota</taxon>
        <taxon>Opitutia</taxon>
        <taxon>Opitutales</taxon>
        <taxon>Opitutaceae</taxon>
        <taxon>Actomonas</taxon>
    </lineage>
</organism>
<dbReference type="SUPFAM" id="SSF81296">
    <property type="entry name" value="E set domains"/>
    <property type="match status" value="1"/>
</dbReference>
<feature type="domain" description="Endoglucanase B carbohydrate binding" evidence="11">
    <location>
        <begin position="453"/>
        <end position="556"/>
    </location>
</feature>
<evidence type="ECO:0000259" key="9">
    <source>
        <dbReference type="Pfam" id="PF00150"/>
    </source>
</evidence>
<dbReference type="InterPro" id="IPR040946">
    <property type="entry name" value="CBM46"/>
</dbReference>
<dbReference type="PANTHER" id="PTHR31297">
    <property type="entry name" value="GLUCAN ENDO-1,6-BETA-GLUCOSIDASE B"/>
    <property type="match status" value="1"/>
</dbReference>
<dbReference type="PANTHER" id="PTHR31297:SF41">
    <property type="entry name" value="ENDOGLUCANASE, PUTATIVE (AFU_ORTHOLOGUE AFUA_5G01830)-RELATED"/>
    <property type="match status" value="1"/>
</dbReference>
<keyword evidence="2 8" id="KW-0732">Signal</keyword>
<reference evidence="12 13" key="2">
    <citation type="submission" date="2023-12" db="EMBL/GenBank/DDBJ databases">
        <title>Description of an unclassified Opitutus bacterium of Verrucomicrobiota.</title>
        <authorList>
            <person name="Zhang D.-F."/>
        </authorList>
    </citation>
    <scope>NUCLEOTIDE SEQUENCE [LARGE SCALE GENOMIC DNA]</scope>
    <source>
        <strain evidence="12 13">WL0086</strain>
    </source>
</reference>
<keyword evidence="4" id="KW-0136">Cellulose degradation</keyword>
<evidence type="ECO:0000256" key="1">
    <source>
        <dbReference type="ARBA" id="ARBA00005641"/>
    </source>
</evidence>
<dbReference type="InterPro" id="IPR005102">
    <property type="entry name" value="Carbo-bd_X2"/>
</dbReference>
<evidence type="ECO:0000256" key="4">
    <source>
        <dbReference type="ARBA" id="ARBA00023001"/>
    </source>
</evidence>
<dbReference type="Pfam" id="PF05345">
    <property type="entry name" value="He_PIG"/>
    <property type="match status" value="1"/>
</dbReference>
<proteinExistence type="inferred from homology"/>
<evidence type="ECO:0000259" key="11">
    <source>
        <dbReference type="Pfam" id="PF18448"/>
    </source>
</evidence>
<dbReference type="Gene3D" id="3.20.20.80">
    <property type="entry name" value="Glycosidases"/>
    <property type="match status" value="1"/>
</dbReference>
<name>A0ABZ1C4K4_9BACT</name>
<evidence type="ECO:0000256" key="3">
    <source>
        <dbReference type="ARBA" id="ARBA00022801"/>
    </source>
</evidence>
<feature type="domain" description="Carbohydrate binding X2" evidence="10">
    <location>
        <begin position="373"/>
        <end position="448"/>
    </location>
</feature>
<dbReference type="Proteomes" id="UP000738431">
    <property type="component" value="Chromosome"/>
</dbReference>
<dbReference type="SUPFAM" id="SSF49313">
    <property type="entry name" value="Cadherin-like"/>
    <property type="match status" value="1"/>
</dbReference>
<dbReference type="Pfam" id="PF03442">
    <property type="entry name" value="CBM_X2"/>
    <property type="match status" value="1"/>
</dbReference>
<dbReference type="Gene3D" id="2.60.40.10">
    <property type="entry name" value="Immunoglobulins"/>
    <property type="match status" value="2"/>
</dbReference>
<dbReference type="EMBL" id="CP139781">
    <property type="protein sequence ID" value="WRQ86253.1"/>
    <property type="molecule type" value="Genomic_DNA"/>
</dbReference>
<dbReference type="SUPFAM" id="SSF51445">
    <property type="entry name" value="(Trans)glycosidases"/>
    <property type="match status" value="1"/>
</dbReference>
<feature type="chain" id="PRO_5045781100" evidence="8">
    <location>
        <begin position="30"/>
        <end position="934"/>
    </location>
</feature>
<evidence type="ECO:0000256" key="5">
    <source>
        <dbReference type="ARBA" id="ARBA00023277"/>
    </source>
</evidence>
<dbReference type="Pfam" id="PF00150">
    <property type="entry name" value="Cellulase"/>
    <property type="match status" value="1"/>
</dbReference>